<sequence>VKPRMDKPKYKLRQESPHDDRRQGHEALVGGRR</sequence>
<evidence type="ECO:0000313" key="2">
    <source>
        <dbReference type="EMBL" id="GAI19546.1"/>
    </source>
</evidence>
<dbReference type="AlphaFoldDB" id="X1MNF0"/>
<gene>
    <name evidence="2" type="ORF">S06H3_34956</name>
</gene>
<protein>
    <submittedName>
        <fullName evidence="2">Uncharacterized protein</fullName>
    </submittedName>
</protein>
<feature type="region of interest" description="Disordered" evidence="1">
    <location>
        <begin position="1"/>
        <end position="33"/>
    </location>
</feature>
<feature type="compositionally biased region" description="Basic and acidic residues" evidence="1">
    <location>
        <begin position="1"/>
        <end position="25"/>
    </location>
</feature>
<dbReference type="EMBL" id="BARV01021042">
    <property type="protein sequence ID" value="GAI19546.1"/>
    <property type="molecule type" value="Genomic_DNA"/>
</dbReference>
<evidence type="ECO:0000256" key="1">
    <source>
        <dbReference type="SAM" id="MobiDB-lite"/>
    </source>
</evidence>
<comment type="caution">
    <text evidence="2">The sequence shown here is derived from an EMBL/GenBank/DDBJ whole genome shotgun (WGS) entry which is preliminary data.</text>
</comment>
<organism evidence="2">
    <name type="scientific">marine sediment metagenome</name>
    <dbReference type="NCBI Taxonomy" id="412755"/>
    <lineage>
        <taxon>unclassified sequences</taxon>
        <taxon>metagenomes</taxon>
        <taxon>ecological metagenomes</taxon>
    </lineage>
</organism>
<proteinExistence type="predicted"/>
<feature type="non-terminal residue" evidence="2">
    <location>
        <position position="1"/>
    </location>
</feature>
<name>X1MNF0_9ZZZZ</name>
<reference evidence="2" key="1">
    <citation type="journal article" date="2014" name="Front. Microbiol.">
        <title>High frequency of phylogenetically diverse reductive dehalogenase-homologous genes in deep subseafloor sedimentary metagenomes.</title>
        <authorList>
            <person name="Kawai M."/>
            <person name="Futagami T."/>
            <person name="Toyoda A."/>
            <person name="Takaki Y."/>
            <person name="Nishi S."/>
            <person name="Hori S."/>
            <person name="Arai W."/>
            <person name="Tsubouchi T."/>
            <person name="Morono Y."/>
            <person name="Uchiyama I."/>
            <person name="Ito T."/>
            <person name="Fujiyama A."/>
            <person name="Inagaki F."/>
            <person name="Takami H."/>
        </authorList>
    </citation>
    <scope>NUCLEOTIDE SEQUENCE</scope>
    <source>
        <strain evidence="2">Expedition CK06-06</strain>
    </source>
</reference>
<accession>X1MNF0</accession>